<feature type="domain" description="GATA-type" evidence="3">
    <location>
        <begin position="138"/>
        <end position="200"/>
    </location>
</feature>
<comment type="caution">
    <text evidence="4">The sequence shown here is derived from an EMBL/GenBank/DDBJ whole genome shotgun (WGS) entry which is preliminary data.</text>
</comment>
<keyword evidence="1" id="KW-0862">Zinc</keyword>
<dbReference type="Proteomes" id="UP000308730">
    <property type="component" value="Unassembled WGS sequence"/>
</dbReference>
<feature type="compositionally biased region" description="Basic and acidic residues" evidence="2">
    <location>
        <begin position="1"/>
        <end position="23"/>
    </location>
</feature>
<keyword evidence="5" id="KW-1185">Reference proteome</keyword>
<feature type="compositionally biased region" description="Low complexity" evidence="2">
    <location>
        <begin position="260"/>
        <end position="280"/>
    </location>
</feature>
<organism evidence="4 5">
    <name type="scientific">Antrodiella citrinella</name>
    <dbReference type="NCBI Taxonomy" id="2447956"/>
    <lineage>
        <taxon>Eukaryota</taxon>
        <taxon>Fungi</taxon>
        <taxon>Dikarya</taxon>
        <taxon>Basidiomycota</taxon>
        <taxon>Agaricomycotina</taxon>
        <taxon>Agaricomycetes</taxon>
        <taxon>Polyporales</taxon>
        <taxon>Steccherinaceae</taxon>
        <taxon>Antrodiella</taxon>
    </lineage>
</organism>
<dbReference type="SMART" id="SM00401">
    <property type="entry name" value="ZnF_GATA"/>
    <property type="match status" value="1"/>
</dbReference>
<dbReference type="InterPro" id="IPR000679">
    <property type="entry name" value="Znf_GATA"/>
</dbReference>
<dbReference type="GO" id="GO:0008270">
    <property type="term" value="F:zinc ion binding"/>
    <property type="evidence" value="ECO:0007669"/>
    <property type="project" value="UniProtKB-KW"/>
</dbReference>
<dbReference type="AlphaFoldDB" id="A0A4S4M7K3"/>
<gene>
    <name evidence="4" type="ORF">EUX98_g8524</name>
</gene>
<protein>
    <recommendedName>
        <fullName evidence="3">GATA-type domain-containing protein</fullName>
    </recommendedName>
</protein>
<keyword evidence="1" id="KW-0863">Zinc-finger</keyword>
<feature type="region of interest" description="Disordered" evidence="2">
    <location>
        <begin position="176"/>
        <end position="332"/>
    </location>
</feature>
<dbReference type="PROSITE" id="PS50114">
    <property type="entry name" value="GATA_ZN_FINGER_2"/>
    <property type="match status" value="1"/>
</dbReference>
<dbReference type="InterPro" id="IPR013088">
    <property type="entry name" value="Znf_NHR/GATA"/>
</dbReference>
<accession>A0A4S4M7K3</accession>
<dbReference type="EMBL" id="SGPM01000479">
    <property type="protein sequence ID" value="THH20717.1"/>
    <property type="molecule type" value="Genomic_DNA"/>
</dbReference>
<feature type="compositionally biased region" description="Polar residues" evidence="2">
    <location>
        <begin position="238"/>
        <end position="250"/>
    </location>
</feature>
<evidence type="ECO:0000313" key="4">
    <source>
        <dbReference type="EMBL" id="THH20717.1"/>
    </source>
</evidence>
<feature type="region of interest" description="Disordered" evidence="2">
    <location>
        <begin position="1"/>
        <end position="102"/>
    </location>
</feature>
<dbReference type="SUPFAM" id="SSF57716">
    <property type="entry name" value="Glucocorticoid receptor-like (DNA-binding domain)"/>
    <property type="match status" value="1"/>
</dbReference>
<dbReference type="Gene3D" id="3.30.50.10">
    <property type="entry name" value="Erythroid Transcription Factor GATA-1, subunit A"/>
    <property type="match status" value="1"/>
</dbReference>
<evidence type="ECO:0000313" key="5">
    <source>
        <dbReference type="Proteomes" id="UP000308730"/>
    </source>
</evidence>
<dbReference type="OrthoDB" id="515401at2759"/>
<proteinExistence type="predicted"/>
<dbReference type="GO" id="GO:0043565">
    <property type="term" value="F:sequence-specific DNA binding"/>
    <property type="evidence" value="ECO:0007669"/>
    <property type="project" value="InterPro"/>
</dbReference>
<feature type="compositionally biased region" description="Polar residues" evidence="2">
    <location>
        <begin position="193"/>
        <end position="219"/>
    </location>
</feature>
<keyword evidence="1" id="KW-0479">Metal-binding</keyword>
<reference evidence="4 5" key="1">
    <citation type="submission" date="2019-02" db="EMBL/GenBank/DDBJ databases">
        <title>Genome sequencing of the rare red list fungi Antrodiella citrinella (Flaviporus citrinellus).</title>
        <authorList>
            <person name="Buettner E."/>
            <person name="Kellner H."/>
        </authorList>
    </citation>
    <scope>NUCLEOTIDE SEQUENCE [LARGE SCALE GENOMIC DNA]</scope>
    <source>
        <strain evidence="4 5">DSM 108506</strain>
    </source>
</reference>
<feature type="compositionally biased region" description="Low complexity" evidence="2">
    <location>
        <begin position="35"/>
        <end position="46"/>
    </location>
</feature>
<dbReference type="GO" id="GO:0006355">
    <property type="term" value="P:regulation of DNA-templated transcription"/>
    <property type="evidence" value="ECO:0007669"/>
    <property type="project" value="InterPro"/>
</dbReference>
<dbReference type="Pfam" id="PF00320">
    <property type="entry name" value="GATA"/>
    <property type="match status" value="1"/>
</dbReference>
<name>A0A4S4M7K3_9APHY</name>
<dbReference type="CDD" id="cd00202">
    <property type="entry name" value="ZnF_GATA"/>
    <property type="match status" value="1"/>
</dbReference>
<evidence type="ECO:0000259" key="3">
    <source>
        <dbReference type="PROSITE" id="PS50114"/>
    </source>
</evidence>
<feature type="compositionally biased region" description="Basic and acidic residues" evidence="2">
    <location>
        <begin position="176"/>
        <end position="186"/>
    </location>
</feature>
<evidence type="ECO:0000256" key="1">
    <source>
        <dbReference type="PROSITE-ProRule" id="PRU00094"/>
    </source>
</evidence>
<sequence length="332" mass="36752">MPHRVDSTERMSRHPDDRNHYDHPSPPPIATLHHSPAPSGNSSISSPSPPLQQGQQTYYPAQPGAPQLHPGQAYPYPPPPAMNGSYPNDDRHQPYPPQGQHMQGVTRAIRPAYVPTQAYPGQANYVIHTDDAATKLSDRVRRKCFNCRTTDTSTWRRSSLTPGKVLCNKCGLFERTHSRPRPEQFPHKRGPIVTQTFKSRSTPPSSSGRLPAMNPQSMHQLPPHHYDHPSIAPLMSSRGESQNSYSSNGSLPDVRNLLNGPSSPGSQQQQQQHQHQQQSQAHEEGSQGEGPESSVPQKRSASPLSRTSPTQSPRLEQRSPPYAYRVATKTSA</sequence>
<feature type="compositionally biased region" description="Polar residues" evidence="2">
    <location>
        <begin position="295"/>
        <end position="314"/>
    </location>
</feature>
<evidence type="ECO:0000256" key="2">
    <source>
        <dbReference type="SAM" id="MobiDB-lite"/>
    </source>
</evidence>